<keyword evidence="4" id="KW-1185">Reference proteome</keyword>
<sequence>MVALHHQASFLNTQGAPLYYEVAGQGDAILFIHAGIADSRMWDEQWSIFAQHYQTIRYDIRGFGRSQIPAGPFAYHADPANLLCFLKIERAHVIGNSFGGKIAIDFALTYPELVTSLTLVAPSVSGTTPSPAIQQFAAEEEALLAKGDLEAATELNLRTWVDGPRRTPKQVSSMVRQRVYDMQYHAFTIPVPEGAEEIELQPPAISRLAELHMPTLIITGEYDLPDMLFIAQELAKQLPHAQQVALPDAAHVVSMEQPELFNQHALAFLQTH</sequence>
<dbReference type="PANTHER" id="PTHR43798">
    <property type="entry name" value="MONOACYLGLYCEROL LIPASE"/>
    <property type="match status" value="1"/>
</dbReference>
<name>A0A8J3IGT1_9CHLR</name>
<evidence type="ECO:0000256" key="1">
    <source>
        <dbReference type="ARBA" id="ARBA00022801"/>
    </source>
</evidence>
<dbReference type="InterPro" id="IPR000073">
    <property type="entry name" value="AB_hydrolase_1"/>
</dbReference>
<dbReference type="GO" id="GO:0016020">
    <property type="term" value="C:membrane"/>
    <property type="evidence" value="ECO:0007669"/>
    <property type="project" value="TreeGrafter"/>
</dbReference>
<keyword evidence="1 3" id="KW-0378">Hydrolase</keyword>
<protein>
    <submittedName>
        <fullName evidence="3">Hydrolase</fullName>
    </submittedName>
</protein>
<gene>
    <name evidence="3" type="ORF">KSF_009970</name>
</gene>
<dbReference type="Gene3D" id="3.40.50.1820">
    <property type="entry name" value="alpha/beta hydrolase"/>
    <property type="match status" value="1"/>
</dbReference>
<dbReference type="InterPro" id="IPR050266">
    <property type="entry name" value="AB_hydrolase_sf"/>
</dbReference>
<accession>A0A8J3IGT1</accession>
<dbReference type="InterPro" id="IPR000639">
    <property type="entry name" value="Epox_hydrolase-like"/>
</dbReference>
<dbReference type="InterPro" id="IPR029058">
    <property type="entry name" value="AB_hydrolase_fold"/>
</dbReference>
<feature type="domain" description="AB hydrolase-1" evidence="2">
    <location>
        <begin position="28"/>
        <end position="257"/>
    </location>
</feature>
<organism evidence="3 4">
    <name type="scientific">Reticulibacter mediterranei</name>
    <dbReference type="NCBI Taxonomy" id="2778369"/>
    <lineage>
        <taxon>Bacteria</taxon>
        <taxon>Bacillati</taxon>
        <taxon>Chloroflexota</taxon>
        <taxon>Ktedonobacteria</taxon>
        <taxon>Ktedonobacterales</taxon>
        <taxon>Reticulibacteraceae</taxon>
        <taxon>Reticulibacter</taxon>
    </lineage>
</organism>
<dbReference type="Pfam" id="PF00561">
    <property type="entry name" value="Abhydrolase_1"/>
    <property type="match status" value="1"/>
</dbReference>
<dbReference type="SUPFAM" id="SSF53474">
    <property type="entry name" value="alpha/beta-Hydrolases"/>
    <property type="match status" value="1"/>
</dbReference>
<dbReference type="GO" id="GO:0016787">
    <property type="term" value="F:hydrolase activity"/>
    <property type="evidence" value="ECO:0007669"/>
    <property type="project" value="UniProtKB-KW"/>
</dbReference>
<evidence type="ECO:0000313" key="3">
    <source>
        <dbReference type="EMBL" id="GHO90949.1"/>
    </source>
</evidence>
<reference evidence="3" key="1">
    <citation type="submission" date="2020-10" db="EMBL/GenBank/DDBJ databases">
        <title>Taxonomic study of unclassified bacteria belonging to the class Ktedonobacteria.</title>
        <authorList>
            <person name="Yabe S."/>
            <person name="Wang C.M."/>
            <person name="Zheng Y."/>
            <person name="Sakai Y."/>
            <person name="Cavaletti L."/>
            <person name="Monciardini P."/>
            <person name="Donadio S."/>
        </authorList>
    </citation>
    <scope>NUCLEOTIDE SEQUENCE</scope>
    <source>
        <strain evidence="3">ID150040</strain>
    </source>
</reference>
<proteinExistence type="predicted"/>
<dbReference type="PANTHER" id="PTHR43798:SF31">
    <property type="entry name" value="AB HYDROLASE SUPERFAMILY PROTEIN YCLE"/>
    <property type="match status" value="1"/>
</dbReference>
<dbReference type="PRINTS" id="PR00111">
    <property type="entry name" value="ABHYDROLASE"/>
</dbReference>
<dbReference type="PRINTS" id="PR00412">
    <property type="entry name" value="EPOXHYDRLASE"/>
</dbReference>
<dbReference type="RefSeq" id="WP_220201882.1">
    <property type="nucleotide sequence ID" value="NZ_BNJK01000001.1"/>
</dbReference>
<evidence type="ECO:0000313" key="4">
    <source>
        <dbReference type="Proteomes" id="UP000597444"/>
    </source>
</evidence>
<comment type="caution">
    <text evidence="3">The sequence shown here is derived from an EMBL/GenBank/DDBJ whole genome shotgun (WGS) entry which is preliminary data.</text>
</comment>
<evidence type="ECO:0000259" key="2">
    <source>
        <dbReference type="Pfam" id="PF00561"/>
    </source>
</evidence>
<dbReference type="AlphaFoldDB" id="A0A8J3IGT1"/>
<dbReference type="Proteomes" id="UP000597444">
    <property type="component" value="Unassembled WGS sequence"/>
</dbReference>
<dbReference type="EMBL" id="BNJK01000001">
    <property type="protein sequence ID" value="GHO90949.1"/>
    <property type="molecule type" value="Genomic_DNA"/>
</dbReference>